<reference evidence="1 2" key="1">
    <citation type="submission" date="2018-08" db="EMBL/GenBank/DDBJ databases">
        <title>Genomic Encyclopedia of Type Strains, Phase IV (KMG-IV): sequencing the most valuable type-strain genomes for metagenomic binning, comparative biology and taxonomic classification.</title>
        <authorList>
            <person name="Goeker M."/>
        </authorList>
    </citation>
    <scope>NUCLEOTIDE SEQUENCE [LARGE SCALE GENOMIC DNA]</scope>
    <source>
        <strain evidence="1 2">DSM 25527</strain>
    </source>
</reference>
<accession>A0A397PGL6</accession>
<protein>
    <recommendedName>
        <fullName evidence="3">General secretion pathway protein L</fullName>
    </recommendedName>
</protein>
<dbReference type="SUPFAM" id="SSF53067">
    <property type="entry name" value="Actin-like ATPase domain"/>
    <property type="match status" value="1"/>
</dbReference>
<dbReference type="OrthoDB" id="7284406at2"/>
<evidence type="ECO:0000313" key="2">
    <source>
        <dbReference type="Proteomes" id="UP000266568"/>
    </source>
</evidence>
<dbReference type="AlphaFoldDB" id="A0A397PGL6"/>
<sequence length="342" mass="36638">MSAKGILDADMATIGRWLSQGMRWWVGELEQLLPTRLRFAGSDGLPRLSFVGDGLLPETDSNGRIGKPPLRPGARVAILVPSDLCLARVIERPVLGERDLQRMAAFEGDSVLPFPPGTMVVAARRIGSGSEPSKVRVEVAGLPIDTARAIADAALEAKVVPTRIALDDNAVSARPIDFAPAMREAGLLPRLRSATPLVWAVVGSLVAINVGILVWRDVAAVERLEGVVEAQQPAVTVAQTITRRIDQDRALVAGSLARRREHDALAGLAAVSKALPEGAWLQRYVWDGPSLKLTGYKPPRTDVAGSLRRSGGFAEVRSMNDDIQAEVPAGEPFDVGAKIVRR</sequence>
<evidence type="ECO:0000313" key="1">
    <source>
        <dbReference type="EMBL" id="RIA46317.1"/>
    </source>
</evidence>
<name>A0A397PGL6_9SPHN</name>
<dbReference type="InterPro" id="IPR043129">
    <property type="entry name" value="ATPase_NBD"/>
</dbReference>
<gene>
    <name evidence="1" type="ORF">DFR49_0856</name>
</gene>
<comment type="caution">
    <text evidence="1">The sequence shown here is derived from an EMBL/GenBank/DDBJ whole genome shotgun (WGS) entry which is preliminary data.</text>
</comment>
<dbReference type="Proteomes" id="UP000266568">
    <property type="component" value="Unassembled WGS sequence"/>
</dbReference>
<dbReference type="Gene3D" id="3.30.420.380">
    <property type="match status" value="1"/>
</dbReference>
<keyword evidence="2" id="KW-1185">Reference proteome</keyword>
<organism evidence="1 2">
    <name type="scientific">Hephaestia caeni</name>
    <dbReference type="NCBI Taxonomy" id="645617"/>
    <lineage>
        <taxon>Bacteria</taxon>
        <taxon>Pseudomonadati</taxon>
        <taxon>Pseudomonadota</taxon>
        <taxon>Alphaproteobacteria</taxon>
        <taxon>Sphingomonadales</taxon>
        <taxon>Sphingomonadaceae</taxon>
        <taxon>Hephaestia</taxon>
    </lineage>
</organism>
<proteinExistence type="predicted"/>
<evidence type="ECO:0008006" key="3">
    <source>
        <dbReference type="Google" id="ProtNLM"/>
    </source>
</evidence>
<dbReference type="EMBL" id="QXDC01000002">
    <property type="protein sequence ID" value="RIA46317.1"/>
    <property type="molecule type" value="Genomic_DNA"/>
</dbReference>
<dbReference type="RefSeq" id="WP_119034545.1">
    <property type="nucleotide sequence ID" value="NZ_QXDC01000002.1"/>
</dbReference>